<comment type="subcellular location">
    <subcellularLocation>
        <location evidence="1">Membrane</location>
    </subcellularLocation>
</comment>
<accession>A0A4Y8R999</accession>
<dbReference type="SUPFAM" id="SSF54427">
    <property type="entry name" value="NTF2-like"/>
    <property type="match status" value="1"/>
</dbReference>
<feature type="domain" description="Tim44-like" evidence="6">
    <location>
        <begin position="86"/>
        <end position="232"/>
    </location>
</feature>
<dbReference type="AlphaFoldDB" id="A0A4Y8R999"/>
<dbReference type="PANTHER" id="PTHR10721:SF1">
    <property type="entry name" value="MITOCHONDRIAL IMPORT INNER MEMBRANE TRANSLOCASE SUBUNIT TIM44"/>
    <property type="match status" value="1"/>
</dbReference>
<reference evidence="7 8" key="1">
    <citation type="submission" date="2019-03" db="EMBL/GenBank/DDBJ databases">
        <title>Jiella endophytica sp. nov., a novel endophytic bacterium isolated from root of Ficus microcarpa Linn. f.</title>
        <authorList>
            <person name="Tuo L."/>
        </authorList>
    </citation>
    <scope>NUCLEOTIDE SEQUENCE [LARGE SCALE GENOMIC DNA]</scope>
    <source>
        <strain evidence="7 8">CBS5Q-3</strain>
    </source>
</reference>
<evidence type="ECO:0000256" key="2">
    <source>
        <dbReference type="ARBA" id="ARBA00009597"/>
    </source>
</evidence>
<dbReference type="InterPro" id="IPR032710">
    <property type="entry name" value="NTF2-like_dom_sf"/>
</dbReference>
<dbReference type="SMART" id="SM00978">
    <property type="entry name" value="Tim44"/>
    <property type="match status" value="1"/>
</dbReference>
<dbReference type="RefSeq" id="WP_134764306.1">
    <property type="nucleotide sequence ID" value="NZ_SOZD01000014.1"/>
</dbReference>
<dbReference type="OrthoDB" id="9798618at2"/>
<keyword evidence="3" id="KW-0809">Transit peptide</keyword>
<dbReference type="InterPro" id="IPR016985">
    <property type="entry name" value="UCP031890_Tim44-rel"/>
</dbReference>
<evidence type="ECO:0000256" key="1">
    <source>
        <dbReference type="ARBA" id="ARBA00004370"/>
    </source>
</evidence>
<dbReference type="InterPro" id="IPR039544">
    <property type="entry name" value="Tim44-like"/>
</dbReference>
<gene>
    <name evidence="7" type="ORF">E3C22_23400</name>
</gene>
<dbReference type="GO" id="GO:0030150">
    <property type="term" value="P:protein import into mitochondrial matrix"/>
    <property type="evidence" value="ECO:0007669"/>
    <property type="project" value="TreeGrafter"/>
</dbReference>
<keyword evidence="8" id="KW-1185">Reference proteome</keyword>
<dbReference type="Proteomes" id="UP000298179">
    <property type="component" value="Unassembled WGS sequence"/>
</dbReference>
<dbReference type="GO" id="GO:0016020">
    <property type="term" value="C:membrane"/>
    <property type="evidence" value="ECO:0007669"/>
    <property type="project" value="UniProtKB-SubCell"/>
</dbReference>
<name>A0A4Y8R999_9HYPH</name>
<evidence type="ECO:0000259" key="6">
    <source>
        <dbReference type="SMART" id="SM00978"/>
    </source>
</evidence>
<dbReference type="PIRSF" id="PIRSF031890">
    <property type="entry name" value="UCP031890_transporter_Tim44"/>
    <property type="match status" value="1"/>
</dbReference>
<comment type="similarity">
    <text evidence="2">Belongs to the Tim44 family.</text>
</comment>
<dbReference type="EMBL" id="SOZD01000014">
    <property type="protein sequence ID" value="TFF17795.1"/>
    <property type="molecule type" value="Genomic_DNA"/>
</dbReference>
<proteinExistence type="inferred from homology"/>
<keyword evidence="4" id="KW-0472">Membrane</keyword>
<dbReference type="PANTHER" id="PTHR10721">
    <property type="entry name" value="MITOCHONDRIAL IMPORT INNER MEMBRANE TRANSLOCASE SUBUNIT TIM44"/>
    <property type="match status" value="1"/>
</dbReference>
<dbReference type="Pfam" id="PF04280">
    <property type="entry name" value="Tim44"/>
    <property type="match status" value="1"/>
</dbReference>
<sequence>MSFGTIFFIVLAAIVLFQLRNVLGRRTGSERPPFDPYSRTEAPREEAAANGNVVTLPSRRAEENENVPARVLYEKVDKVATPGTPLNVELRKIRDADPEFDPIEFLDGAKIAYEMIVNGFADGDRRLLKGLLSSEVYADFEKAIAAREAAGQKMNSSFVGIDDAKIVAAELKEREAQITVRLVSQLISATLGPNGEVVEGDPEAVVEVRDVWIFARDIRSRDPNWKLVGTESDEV</sequence>
<comment type="caution">
    <text evidence="7">The sequence shown here is derived from an EMBL/GenBank/DDBJ whole genome shotgun (WGS) entry which is preliminary data.</text>
</comment>
<evidence type="ECO:0000256" key="3">
    <source>
        <dbReference type="ARBA" id="ARBA00022946"/>
    </source>
</evidence>
<dbReference type="InterPro" id="IPR007379">
    <property type="entry name" value="Tim44-like_dom"/>
</dbReference>
<evidence type="ECO:0000256" key="5">
    <source>
        <dbReference type="SAM" id="MobiDB-lite"/>
    </source>
</evidence>
<organism evidence="7 8">
    <name type="scientific">Jiella endophytica</name>
    <dbReference type="NCBI Taxonomy" id="2558362"/>
    <lineage>
        <taxon>Bacteria</taxon>
        <taxon>Pseudomonadati</taxon>
        <taxon>Pseudomonadota</taxon>
        <taxon>Alphaproteobacteria</taxon>
        <taxon>Hyphomicrobiales</taxon>
        <taxon>Aurantimonadaceae</taxon>
        <taxon>Jiella</taxon>
    </lineage>
</organism>
<dbReference type="GO" id="GO:0051087">
    <property type="term" value="F:protein-folding chaperone binding"/>
    <property type="evidence" value="ECO:0007669"/>
    <property type="project" value="TreeGrafter"/>
</dbReference>
<feature type="region of interest" description="Disordered" evidence="5">
    <location>
        <begin position="28"/>
        <end position="49"/>
    </location>
</feature>
<evidence type="ECO:0000313" key="8">
    <source>
        <dbReference type="Proteomes" id="UP000298179"/>
    </source>
</evidence>
<evidence type="ECO:0000256" key="4">
    <source>
        <dbReference type="ARBA" id="ARBA00023136"/>
    </source>
</evidence>
<dbReference type="NCBIfam" id="NF033779">
    <property type="entry name" value="Tim44_TimA_adap"/>
    <property type="match status" value="1"/>
</dbReference>
<protein>
    <submittedName>
        <fullName evidence="7">Tim44/TimA family putative adaptor protein</fullName>
    </submittedName>
</protein>
<dbReference type="Gene3D" id="3.10.450.240">
    <property type="match status" value="1"/>
</dbReference>
<evidence type="ECO:0000313" key="7">
    <source>
        <dbReference type="EMBL" id="TFF17795.1"/>
    </source>
</evidence>